<dbReference type="Gene3D" id="1.10.287.950">
    <property type="entry name" value="Methyl-accepting chemotaxis protein"/>
    <property type="match status" value="1"/>
</dbReference>
<dbReference type="SMART" id="SM00283">
    <property type="entry name" value="MA"/>
    <property type="match status" value="1"/>
</dbReference>
<dbReference type="Proteomes" id="UP000248214">
    <property type="component" value="Unassembled WGS sequence"/>
</dbReference>
<evidence type="ECO:0000256" key="4">
    <source>
        <dbReference type="SAM" id="Phobius"/>
    </source>
</evidence>
<dbReference type="GO" id="GO:0016020">
    <property type="term" value="C:membrane"/>
    <property type="evidence" value="ECO:0007669"/>
    <property type="project" value="InterPro"/>
</dbReference>
<dbReference type="GO" id="GO:0006935">
    <property type="term" value="P:chemotaxis"/>
    <property type="evidence" value="ECO:0007669"/>
    <property type="project" value="InterPro"/>
</dbReference>
<dbReference type="Gene3D" id="6.10.340.10">
    <property type="match status" value="1"/>
</dbReference>
<comment type="caution">
    <text evidence="6">The sequence shown here is derived from an EMBL/GenBank/DDBJ whole genome shotgun (WGS) entry which is preliminary data.</text>
</comment>
<sequence length="571" mass="64605">MVQRKGKDRKKTKDRKLIYKLYSLTAVILLVCVLSGGFIYYYSQDVSEQSLLLEESASFQQDYTQLVNGLKQISLLKYQLATAGYNEDQIDRVEELLQETSVMYDNLRTDVSVNQNVAHYFHFLEGVIQSYEGTYEEYFTSIYVGDEVERIRNRITPIITRNEESINTVDERIQAYLEDQREHASTSLQSSIAITEVVTMVALITLIIVPLISLLWFARNLSSGVKRVMNRIMAYKDGQFDYVQQGTRSDEFGQIDMRLEEMGTTLFSILQKNDQISDDVLAVAKTTSKRSTDQLEGMKEIQSTMDAFINEMERQTDFTGTISATTEEVSASSEEIQSSIEYMNGQMKNLEGVSHEGLHLMKDLQGSMNELNQETGSTAERVKMMQDQLNHITSFLKGIDDIADQTNLLAINASIEAAKAGKEGRSFAVVANEIRKLSQGTNTFSEQTKKVLVNLQNEAREVVNAFQAFQHKSVEVQDKTTSSAKLFEKISTDNSKYVQEHQDINESIMQINQAIEEVVSSVTELVDGANVLQEKSGSVKQIVSEQTDRQRELSDEVLTLEDMAEKLRGQD</sequence>
<dbReference type="PANTHER" id="PTHR32089">
    <property type="entry name" value="METHYL-ACCEPTING CHEMOTAXIS PROTEIN MCPB"/>
    <property type="match status" value="1"/>
</dbReference>
<reference evidence="6 7" key="1">
    <citation type="submission" date="2017-10" db="EMBL/GenBank/DDBJ databases">
        <title>Bacillus sp. nov., a halophilic bacterium isolated from a Keqin Lake.</title>
        <authorList>
            <person name="Wang H."/>
        </authorList>
    </citation>
    <scope>NUCLEOTIDE SEQUENCE [LARGE SCALE GENOMIC DNA]</scope>
    <source>
        <strain evidence="6 7">KQ-12</strain>
    </source>
</reference>
<protein>
    <recommendedName>
        <fullName evidence="5">Methyl-accepting transducer domain-containing protein</fullName>
    </recommendedName>
</protein>
<evidence type="ECO:0000256" key="2">
    <source>
        <dbReference type="ARBA" id="ARBA00029447"/>
    </source>
</evidence>
<dbReference type="PANTHER" id="PTHR32089:SF112">
    <property type="entry name" value="LYSOZYME-LIKE PROTEIN-RELATED"/>
    <property type="match status" value="1"/>
</dbReference>
<feature type="transmembrane region" description="Helical" evidence="4">
    <location>
        <begin position="21"/>
        <end position="42"/>
    </location>
</feature>
<keyword evidence="1 3" id="KW-0807">Transducer</keyword>
<dbReference type="AlphaFoldDB" id="A0A323TF03"/>
<evidence type="ECO:0000313" key="7">
    <source>
        <dbReference type="Proteomes" id="UP000248214"/>
    </source>
</evidence>
<feature type="transmembrane region" description="Helical" evidence="4">
    <location>
        <begin position="197"/>
        <end position="217"/>
    </location>
</feature>
<evidence type="ECO:0000256" key="3">
    <source>
        <dbReference type="PROSITE-ProRule" id="PRU00284"/>
    </source>
</evidence>
<evidence type="ECO:0000259" key="5">
    <source>
        <dbReference type="PROSITE" id="PS50111"/>
    </source>
</evidence>
<comment type="similarity">
    <text evidence="2">Belongs to the methyl-accepting chemotaxis (MCP) protein family.</text>
</comment>
<dbReference type="GO" id="GO:0007165">
    <property type="term" value="P:signal transduction"/>
    <property type="evidence" value="ECO:0007669"/>
    <property type="project" value="UniProtKB-KW"/>
</dbReference>
<accession>A0A323TF03</accession>
<name>A0A323TF03_9BACI</name>
<keyword evidence="4" id="KW-0472">Membrane</keyword>
<proteinExistence type="inferred from homology"/>
<dbReference type="EMBL" id="PDOD01000002">
    <property type="protein sequence ID" value="PYZ93561.1"/>
    <property type="molecule type" value="Genomic_DNA"/>
</dbReference>
<dbReference type="InterPro" id="IPR004090">
    <property type="entry name" value="Chemotax_Me-accpt_rcpt"/>
</dbReference>
<evidence type="ECO:0000313" key="6">
    <source>
        <dbReference type="EMBL" id="PYZ93561.1"/>
    </source>
</evidence>
<feature type="domain" description="Methyl-accepting transducer" evidence="5">
    <location>
        <begin position="290"/>
        <end position="526"/>
    </location>
</feature>
<dbReference type="Pfam" id="PF00015">
    <property type="entry name" value="MCPsignal"/>
    <property type="match status" value="1"/>
</dbReference>
<dbReference type="GO" id="GO:0004888">
    <property type="term" value="F:transmembrane signaling receptor activity"/>
    <property type="evidence" value="ECO:0007669"/>
    <property type="project" value="InterPro"/>
</dbReference>
<keyword evidence="7" id="KW-1185">Reference proteome</keyword>
<keyword evidence="4" id="KW-1133">Transmembrane helix</keyword>
<dbReference type="PRINTS" id="PR00260">
    <property type="entry name" value="CHEMTRNSDUCR"/>
</dbReference>
<organism evidence="6 7">
    <name type="scientific">Salipaludibacillus keqinensis</name>
    <dbReference type="NCBI Taxonomy" id="2045207"/>
    <lineage>
        <taxon>Bacteria</taxon>
        <taxon>Bacillati</taxon>
        <taxon>Bacillota</taxon>
        <taxon>Bacilli</taxon>
        <taxon>Bacillales</taxon>
        <taxon>Bacillaceae</taxon>
    </lineage>
</organism>
<evidence type="ECO:0000256" key="1">
    <source>
        <dbReference type="ARBA" id="ARBA00023224"/>
    </source>
</evidence>
<dbReference type="SUPFAM" id="SSF58104">
    <property type="entry name" value="Methyl-accepting chemotaxis protein (MCP) signaling domain"/>
    <property type="match status" value="1"/>
</dbReference>
<dbReference type="RefSeq" id="WP_110609593.1">
    <property type="nucleotide sequence ID" value="NZ_PDOD01000002.1"/>
</dbReference>
<keyword evidence="4" id="KW-0812">Transmembrane</keyword>
<dbReference type="PROSITE" id="PS50111">
    <property type="entry name" value="CHEMOTAXIS_TRANSDUC_2"/>
    <property type="match status" value="1"/>
</dbReference>
<dbReference type="OrthoDB" id="2803178at2"/>
<dbReference type="InterPro" id="IPR004089">
    <property type="entry name" value="MCPsignal_dom"/>
</dbReference>
<gene>
    <name evidence="6" type="ORF">CR194_10375</name>
</gene>